<organism evidence="1 2">
    <name type="scientific">Symbiodinium natans</name>
    <dbReference type="NCBI Taxonomy" id="878477"/>
    <lineage>
        <taxon>Eukaryota</taxon>
        <taxon>Sar</taxon>
        <taxon>Alveolata</taxon>
        <taxon>Dinophyceae</taxon>
        <taxon>Suessiales</taxon>
        <taxon>Symbiodiniaceae</taxon>
        <taxon>Symbiodinium</taxon>
    </lineage>
</organism>
<dbReference type="AlphaFoldDB" id="A0A812T7A6"/>
<keyword evidence="2" id="KW-1185">Reference proteome</keyword>
<protein>
    <submittedName>
        <fullName evidence="1">Uncharacterized protein</fullName>
    </submittedName>
</protein>
<gene>
    <name evidence="1" type="ORF">SNAT2548_LOCUS28588</name>
</gene>
<sequence length="184" mass="20846">MSTWGRRFPDFILTSLRSGTDPQALVVFGWERHGPPCSGNQPRRQHILLVKESFREDGAVIPYCCWPVPCKHKPCQCQDRGTLLWDQQLLPKQFRAVPGLRMPVTSNATGCAFRHVIDFKRSSLTSRAPKYSKSHLDSATPDLLEYQHAKQKTPRQITYSEKSVGLQNGFKSCCCRRGRGSARA</sequence>
<dbReference type="Proteomes" id="UP000604046">
    <property type="component" value="Unassembled WGS sequence"/>
</dbReference>
<proteinExistence type="predicted"/>
<reference evidence="1" key="1">
    <citation type="submission" date="2021-02" db="EMBL/GenBank/DDBJ databases">
        <authorList>
            <person name="Dougan E. K."/>
            <person name="Rhodes N."/>
            <person name="Thang M."/>
            <person name="Chan C."/>
        </authorList>
    </citation>
    <scope>NUCLEOTIDE SEQUENCE</scope>
</reference>
<evidence type="ECO:0000313" key="2">
    <source>
        <dbReference type="Proteomes" id="UP000604046"/>
    </source>
</evidence>
<evidence type="ECO:0000313" key="1">
    <source>
        <dbReference type="EMBL" id="CAE7510483.1"/>
    </source>
</evidence>
<comment type="caution">
    <text evidence="1">The sequence shown here is derived from an EMBL/GenBank/DDBJ whole genome shotgun (WGS) entry which is preliminary data.</text>
</comment>
<name>A0A812T7A6_9DINO</name>
<dbReference type="EMBL" id="CAJNDS010002523">
    <property type="protein sequence ID" value="CAE7510483.1"/>
    <property type="molecule type" value="Genomic_DNA"/>
</dbReference>
<accession>A0A812T7A6</accession>